<protein>
    <submittedName>
        <fullName evidence="2">Uncharacterized protein</fullName>
    </submittedName>
</protein>
<evidence type="ECO:0000313" key="2">
    <source>
        <dbReference type="EMBL" id="MCE7002429.1"/>
    </source>
</evidence>
<dbReference type="EMBL" id="JAJVCN010000001">
    <property type="protein sequence ID" value="MCE7002429.1"/>
    <property type="molecule type" value="Genomic_DNA"/>
</dbReference>
<evidence type="ECO:0000313" key="3">
    <source>
        <dbReference type="Proteomes" id="UP001521150"/>
    </source>
</evidence>
<reference evidence="2 3" key="1">
    <citation type="submission" date="2021-12" db="EMBL/GenBank/DDBJ databases">
        <title>Genome sequence of Kibdelosporangium philippinense ATCC 49844.</title>
        <authorList>
            <person name="Fedorov E.A."/>
            <person name="Omeragic M."/>
            <person name="Shalygina K.F."/>
            <person name="Maclea K.S."/>
        </authorList>
    </citation>
    <scope>NUCLEOTIDE SEQUENCE [LARGE SCALE GENOMIC DNA]</scope>
    <source>
        <strain evidence="2 3">ATCC 49844</strain>
    </source>
</reference>
<keyword evidence="3" id="KW-1185">Reference proteome</keyword>
<gene>
    <name evidence="2" type="ORF">LWC34_06220</name>
</gene>
<organism evidence="2 3">
    <name type="scientific">Kibdelosporangium philippinense</name>
    <dbReference type="NCBI Taxonomy" id="211113"/>
    <lineage>
        <taxon>Bacteria</taxon>
        <taxon>Bacillati</taxon>
        <taxon>Actinomycetota</taxon>
        <taxon>Actinomycetes</taxon>
        <taxon>Pseudonocardiales</taxon>
        <taxon>Pseudonocardiaceae</taxon>
        <taxon>Kibdelosporangium</taxon>
    </lineage>
</organism>
<accession>A0ABS8Z3C7</accession>
<feature type="region of interest" description="Disordered" evidence="1">
    <location>
        <begin position="1"/>
        <end position="46"/>
    </location>
</feature>
<dbReference type="RefSeq" id="WP_233726475.1">
    <property type="nucleotide sequence ID" value="NZ_JAJVCN010000001.1"/>
</dbReference>
<sequence>MNRPDPSSPNSAVGRVRVASDTAQLQSVKGTEPRSGMPYSKSATTGWDDSAKAATTLGVCCVAGIAATRVPEPTADSTYPSASSCS</sequence>
<evidence type="ECO:0000256" key="1">
    <source>
        <dbReference type="SAM" id="MobiDB-lite"/>
    </source>
</evidence>
<proteinExistence type="predicted"/>
<comment type="caution">
    <text evidence="2">The sequence shown here is derived from an EMBL/GenBank/DDBJ whole genome shotgun (WGS) entry which is preliminary data.</text>
</comment>
<dbReference type="Proteomes" id="UP001521150">
    <property type="component" value="Unassembled WGS sequence"/>
</dbReference>
<name>A0ABS8Z3C7_9PSEU</name>